<comment type="caution">
    <text evidence="1">The sequence shown here is derived from an EMBL/GenBank/DDBJ whole genome shotgun (WGS) entry which is preliminary data.</text>
</comment>
<organism evidence="1 2">
    <name type="scientific">Kitasatospora putterlickiae</name>
    <dbReference type="NCBI Taxonomy" id="221725"/>
    <lineage>
        <taxon>Bacteria</taxon>
        <taxon>Bacillati</taxon>
        <taxon>Actinomycetota</taxon>
        <taxon>Actinomycetes</taxon>
        <taxon>Kitasatosporales</taxon>
        <taxon>Streptomycetaceae</taxon>
        <taxon>Kitasatospora</taxon>
    </lineage>
</organism>
<evidence type="ECO:0000313" key="2">
    <source>
        <dbReference type="Proteomes" id="UP001499863"/>
    </source>
</evidence>
<protein>
    <recommendedName>
        <fullName evidence="3">Transposase</fullName>
    </recommendedName>
</protein>
<dbReference type="RefSeq" id="WP_344343687.1">
    <property type="nucleotide sequence ID" value="NZ_BAAAKJ010000400.1"/>
</dbReference>
<sequence length="53" mass="6272">MIEYELIKQQELELRALAEHQRLVRAAKTAKRTGWRPNIGLRVQRRTARPSEC</sequence>
<gene>
    <name evidence="1" type="ORF">GCM10009639_62220</name>
</gene>
<evidence type="ECO:0008006" key="3">
    <source>
        <dbReference type="Google" id="ProtNLM"/>
    </source>
</evidence>
<name>A0ABN1YFV3_9ACTN</name>
<dbReference type="EMBL" id="BAAAKJ010000400">
    <property type="protein sequence ID" value="GAA1410935.1"/>
    <property type="molecule type" value="Genomic_DNA"/>
</dbReference>
<dbReference type="Proteomes" id="UP001499863">
    <property type="component" value="Unassembled WGS sequence"/>
</dbReference>
<proteinExistence type="predicted"/>
<reference evidence="1 2" key="1">
    <citation type="journal article" date="2019" name="Int. J. Syst. Evol. Microbiol.">
        <title>The Global Catalogue of Microorganisms (GCM) 10K type strain sequencing project: providing services to taxonomists for standard genome sequencing and annotation.</title>
        <authorList>
            <consortium name="The Broad Institute Genomics Platform"/>
            <consortium name="The Broad Institute Genome Sequencing Center for Infectious Disease"/>
            <person name="Wu L."/>
            <person name="Ma J."/>
        </authorList>
    </citation>
    <scope>NUCLEOTIDE SEQUENCE [LARGE SCALE GENOMIC DNA]</scope>
    <source>
        <strain evidence="1 2">JCM 12393</strain>
    </source>
</reference>
<evidence type="ECO:0000313" key="1">
    <source>
        <dbReference type="EMBL" id="GAA1410935.1"/>
    </source>
</evidence>
<accession>A0ABN1YFV3</accession>
<keyword evidence="2" id="KW-1185">Reference proteome</keyword>